<proteinExistence type="predicted"/>
<organism evidence="1">
    <name type="scientific">Spongospora subterranea</name>
    <dbReference type="NCBI Taxonomy" id="70186"/>
    <lineage>
        <taxon>Eukaryota</taxon>
        <taxon>Sar</taxon>
        <taxon>Rhizaria</taxon>
        <taxon>Endomyxa</taxon>
        <taxon>Phytomyxea</taxon>
        <taxon>Plasmodiophorida</taxon>
        <taxon>Plasmodiophoridae</taxon>
        <taxon>Spongospora</taxon>
    </lineage>
</organism>
<evidence type="ECO:0000313" key="1">
    <source>
        <dbReference type="EMBL" id="CRZ04386.1"/>
    </source>
</evidence>
<protein>
    <submittedName>
        <fullName evidence="1">Uncharacterized protein</fullName>
    </submittedName>
</protein>
<reference evidence="1" key="1">
    <citation type="submission" date="2015-04" db="EMBL/GenBank/DDBJ databases">
        <title>The genome sequence of the plant pathogenic Rhizarian Plasmodiophora brassicae reveals insights in its biotrophic life cycle and the origin of chitin synthesis.</title>
        <authorList>
            <person name="Schwelm A."/>
            <person name="Fogelqvist J."/>
            <person name="Knaust A."/>
            <person name="Julke S."/>
            <person name="Lilja T."/>
            <person name="Dhandapani V."/>
            <person name="Bonilla-Rosso G."/>
            <person name="Karlsson M."/>
            <person name="Shevchenko A."/>
            <person name="Choi S.R."/>
            <person name="Kim H.G."/>
            <person name="Park J.Y."/>
            <person name="Lim Y.P."/>
            <person name="Ludwig-Muller J."/>
            <person name="Dixelius C."/>
        </authorList>
    </citation>
    <scope>NUCLEOTIDE SEQUENCE</scope>
    <source>
        <tissue evidence="1">Potato root galls</tissue>
    </source>
</reference>
<name>A0A0H5QS43_9EUKA</name>
<accession>A0A0H5QS43</accession>
<sequence>MPLGNSATSADGDDDLELVNSYLDSYLPMNQLLQRFRDCKSSILSLSFQLQERISKFLTDHREKLLSSYGEEYGNDVSMVQADDLLLLEILMAIYHSMDDMKLAPHHYQQTINTLSHRVLRFSFQQNTIDHLLQAILPANRDAVVSPGDECVFNAMKDKFLDTCTDELLRCLTFFRANRFNDVLPNSVLPELVKTSTDLVENTIVHSHSKLAGIQSQHAALIKPEHELHQPQSQPQVELQVGQPQSQQHVQDISFRIQAWFNSIWYTVFQNDANLSPSERAALFGSLSQSELNCVNDLILNLRDHTVPNGVWDPDSIQTLTSTKCDLLMGIDQLLQRFRDCKLSILSLSVQLQQNEESLVQVDTRLLDEILMAISQSTSQMKLLPHHYHQIFCSLSQGILRFSFAEDSIANVRAALPPPNRDAVSDSGTECVFIALRETFLVIVKDQLSKCFTFYRPYRERHVH</sequence>
<dbReference type="AlphaFoldDB" id="A0A0H5QS43"/>
<dbReference type="EMBL" id="HACM01003944">
    <property type="protein sequence ID" value="CRZ04386.1"/>
    <property type="molecule type" value="Transcribed_RNA"/>
</dbReference>